<reference evidence="1 2" key="1">
    <citation type="submission" date="2024-05" db="EMBL/GenBank/DDBJ databases">
        <authorList>
            <person name="Liu Q."/>
            <person name="Xin Y.-H."/>
        </authorList>
    </citation>
    <scope>NUCLEOTIDE SEQUENCE [LARGE SCALE GENOMIC DNA]</scope>
    <source>
        <strain evidence="1 2">CGMCC 1.15349</strain>
    </source>
</reference>
<evidence type="ECO:0000313" key="2">
    <source>
        <dbReference type="Proteomes" id="UP001404104"/>
    </source>
</evidence>
<gene>
    <name evidence="1" type="ORF">ABC969_12670</name>
</gene>
<keyword evidence="2" id="KW-1185">Reference proteome</keyword>
<sequence length="769" mass="80221">MLAAPVGANEFDLAGPALRVSIARGGVTLPLSQVPDLATGDRITLAIDLPREQGARYRLVLAFLRGATNPPPKNWLFEAESWKPKKASIVAVVPEGAQQVLVLLVPDTKGAVDAVSTAIRGRPGAFVRASQELNQAMLGSARLTAFAEQLRRRDAADAAAVSPQLAKSLGVKPDPACLERQPHTRAGCLTQGSNVAVFADSQTNSIAQTLAGAPADIALQLSGTPQGGFGYYSPYIGVVRDLARILGAFQSAQLQFIPALSVQQGATTQLLLNTVPSFRKPQSVLVAALPPVAPPALPPIEAIERRALCANRPNLLIPVAGAPLVFATDYARQVAVRVRTRDGQTRDFPVSADVAQGGYVLSAMAAPAALEPQSTGMLHGMWGFTPFEGPTIRLAAATGAAWTLAETTPLVVGRDTPVTLIGGAAACVAEVWMEHGDARLPAPIVEQDGDRLSLKVPLTGVEPGPVTVLVRSYGAEQAQRLHLRALSEGSRLTSFDLHAGDRDAVLFGTRLDQVATLELAGVTFRPQALTRAGVTDQLVMTTDQAAVGTLQPGQAGQATVTLIDGRTVALRVKVAAPRPTATLVSTSVVAAASPPLPITLTAPDIVPQNGKLVFSIKAQGTTRFTANTQIDIRALDPTVIKSVPVRLQDTSVAIATFVPEDALGVSAHGPLTFRVVENGAAGAWMPLATLVRLPTLTAFTCPGNGACVLSGSDLFLLRSVSPAPSGAARIAIPDGFAGATIEVPRATSRRLFLYLRDAPDVAASIPYPS</sequence>
<dbReference type="RefSeq" id="WP_345865382.1">
    <property type="nucleotide sequence ID" value="NZ_JBDIMF010000005.1"/>
</dbReference>
<protein>
    <submittedName>
        <fullName evidence="1">Uncharacterized protein</fullName>
    </submittedName>
</protein>
<accession>A0ABU9XUN9</accession>
<comment type="caution">
    <text evidence="1">The sequence shown here is derived from an EMBL/GenBank/DDBJ whole genome shotgun (WGS) entry which is preliminary data.</text>
</comment>
<dbReference type="EMBL" id="JBDIMF010000005">
    <property type="protein sequence ID" value="MEN2787270.1"/>
    <property type="molecule type" value="Genomic_DNA"/>
</dbReference>
<evidence type="ECO:0000313" key="1">
    <source>
        <dbReference type="EMBL" id="MEN2787270.1"/>
    </source>
</evidence>
<dbReference type="Proteomes" id="UP001404104">
    <property type="component" value="Unassembled WGS sequence"/>
</dbReference>
<organism evidence="1 2">
    <name type="scientific">Sphingomonas qilianensis</name>
    <dbReference type="NCBI Taxonomy" id="1736690"/>
    <lineage>
        <taxon>Bacteria</taxon>
        <taxon>Pseudomonadati</taxon>
        <taxon>Pseudomonadota</taxon>
        <taxon>Alphaproteobacteria</taxon>
        <taxon>Sphingomonadales</taxon>
        <taxon>Sphingomonadaceae</taxon>
        <taxon>Sphingomonas</taxon>
    </lineage>
</organism>
<name>A0ABU9XUN9_9SPHN</name>
<proteinExistence type="predicted"/>